<dbReference type="Proteomes" id="UP000708208">
    <property type="component" value="Unassembled WGS sequence"/>
</dbReference>
<organism evidence="1 2">
    <name type="scientific">Allacma fusca</name>
    <dbReference type="NCBI Taxonomy" id="39272"/>
    <lineage>
        <taxon>Eukaryota</taxon>
        <taxon>Metazoa</taxon>
        <taxon>Ecdysozoa</taxon>
        <taxon>Arthropoda</taxon>
        <taxon>Hexapoda</taxon>
        <taxon>Collembola</taxon>
        <taxon>Symphypleona</taxon>
        <taxon>Sminthuridae</taxon>
        <taxon>Allacma</taxon>
    </lineage>
</organism>
<accession>A0A8J2K4Q6</accession>
<comment type="caution">
    <text evidence="1">The sequence shown here is derived from an EMBL/GenBank/DDBJ whole genome shotgun (WGS) entry which is preliminary data.</text>
</comment>
<evidence type="ECO:0000313" key="2">
    <source>
        <dbReference type="Proteomes" id="UP000708208"/>
    </source>
</evidence>
<gene>
    <name evidence="1" type="ORF">AFUS01_LOCUS9302</name>
</gene>
<proteinExistence type="predicted"/>
<protein>
    <submittedName>
        <fullName evidence="1">Uncharacterized protein</fullName>
    </submittedName>
</protein>
<evidence type="ECO:0000313" key="1">
    <source>
        <dbReference type="EMBL" id="CAG7720009.1"/>
    </source>
</evidence>
<dbReference type="AlphaFoldDB" id="A0A8J2K4Q6"/>
<keyword evidence="2" id="KW-1185">Reference proteome</keyword>
<dbReference type="EMBL" id="CAJVCH010066322">
    <property type="protein sequence ID" value="CAG7720009.1"/>
    <property type="molecule type" value="Genomic_DNA"/>
</dbReference>
<reference evidence="1" key="1">
    <citation type="submission" date="2021-06" db="EMBL/GenBank/DDBJ databases">
        <authorList>
            <person name="Hodson N. C."/>
            <person name="Mongue J. A."/>
            <person name="Jaron S. K."/>
        </authorList>
    </citation>
    <scope>NUCLEOTIDE SEQUENCE</scope>
</reference>
<sequence length="125" mass="13888">MAALLVKHTDVRSPGMKITPDPSQIRAREATTRDPFWTEALGNPKQEEKLPKDGINSEEVQVEPKCPVCINIPRPPIYNSYTGLIIGGGCKDVSALEKRTLIWVWDAQRELGRGTTPATIFSIIF</sequence>
<name>A0A8J2K4Q6_9HEXA</name>